<dbReference type="PATRIC" id="fig|1107311.5.peg.1576"/>
<organism evidence="2 3">
    <name type="scientific">Flavobacterium enshiense DK69</name>
    <dbReference type="NCBI Taxonomy" id="1107311"/>
    <lineage>
        <taxon>Bacteria</taxon>
        <taxon>Pseudomonadati</taxon>
        <taxon>Bacteroidota</taxon>
        <taxon>Flavobacteriia</taxon>
        <taxon>Flavobacteriales</taxon>
        <taxon>Flavobacteriaceae</taxon>
        <taxon>Flavobacterium</taxon>
    </lineage>
</organism>
<feature type="transmembrane region" description="Helical" evidence="1">
    <location>
        <begin position="7"/>
        <end position="36"/>
    </location>
</feature>
<dbReference type="EMBL" id="JRLZ01000022">
    <property type="protein sequence ID" value="KGO92808.1"/>
    <property type="molecule type" value="Genomic_DNA"/>
</dbReference>
<dbReference type="Proteomes" id="UP000030149">
    <property type="component" value="Unassembled WGS sequence"/>
</dbReference>
<evidence type="ECO:0000256" key="1">
    <source>
        <dbReference type="SAM" id="Phobius"/>
    </source>
</evidence>
<protein>
    <submittedName>
        <fullName evidence="2">Uncharacterized protein</fullName>
    </submittedName>
</protein>
<evidence type="ECO:0000313" key="3">
    <source>
        <dbReference type="Proteomes" id="UP000030149"/>
    </source>
</evidence>
<accession>A0A0A2MMW6</accession>
<keyword evidence="1" id="KW-1133">Transmembrane helix</keyword>
<gene>
    <name evidence="2" type="ORF">Q767_15285</name>
</gene>
<dbReference type="eggNOG" id="ENOG5032U2C">
    <property type="taxonomic scope" value="Bacteria"/>
</dbReference>
<keyword evidence="1" id="KW-0812">Transmembrane</keyword>
<keyword evidence="1" id="KW-0472">Membrane</keyword>
<sequence length="148" mass="16780">MKKILAIALIFAGFGIFVMSNIFVGLMILIIGLNLISTEGAEINLTDKTFRNIKSIFGLKFGKWKPCPEFEYVSVFKAKESTQISAYGATMGTFKTDIIMLNVFYKGNKHITFYKTDDKNDAFEVAEHFKLALDIDILDATTDEKRWL</sequence>
<evidence type="ECO:0000313" key="2">
    <source>
        <dbReference type="EMBL" id="KGO92808.1"/>
    </source>
</evidence>
<keyword evidence="3" id="KW-1185">Reference proteome</keyword>
<dbReference type="STRING" id="1107311.Q767_15285"/>
<reference evidence="2 3" key="2">
    <citation type="journal article" date="2015" name="Stand. Genomic Sci.">
        <title>High quality draft genomic sequence of Flavobacterium enshiense DK69(T) and comparison among Flavobacterium genomes.</title>
        <authorList>
            <person name="Zeng Z."/>
            <person name="Chen C."/>
            <person name="Du H."/>
            <person name="Wang G."/>
            <person name="Li M."/>
        </authorList>
    </citation>
    <scope>NUCLEOTIDE SEQUENCE [LARGE SCALE GENOMIC DNA]</scope>
    <source>
        <strain evidence="2 3">DK69</strain>
    </source>
</reference>
<comment type="caution">
    <text evidence="2">The sequence shown here is derived from an EMBL/GenBank/DDBJ whole genome shotgun (WGS) entry which is preliminary data.</text>
</comment>
<dbReference type="AlphaFoldDB" id="A0A0A2MMW6"/>
<name>A0A0A2MMW6_9FLAO</name>
<reference evidence="3" key="1">
    <citation type="submission" date="2013-09" db="EMBL/GenBank/DDBJ databases">
        <authorList>
            <person name="Zeng Z."/>
            <person name="Chen C."/>
        </authorList>
    </citation>
    <scope>NUCLEOTIDE SEQUENCE [LARGE SCALE GENOMIC DNA]</scope>
    <source>
        <strain evidence="3">DK69</strain>
    </source>
</reference>
<proteinExistence type="predicted"/>